<organism evidence="2 3">
    <name type="scientific">Sphingobium lactosutens DS20</name>
    <dbReference type="NCBI Taxonomy" id="1331060"/>
    <lineage>
        <taxon>Bacteria</taxon>
        <taxon>Pseudomonadati</taxon>
        <taxon>Pseudomonadota</taxon>
        <taxon>Alphaproteobacteria</taxon>
        <taxon>Sphingomonadales</taxon>
        <taxon>Sphingomonadaceae</taxon>
        <taxon>Sphingobium</taxon>
    </lineage>
</organism>
<dbReference type="InterPro" id="IPR007730">
    <property type="entry name" value="SPOR-like_dom"/>
</dbReference>
<dbReference type="SUPFAM" id="SSF48452">
    <property type="entry name" value="TPR-like"/>
    <property type="match status" value="1"/>
</dbReference>
<dbReference type="Gene3D" id="1.25.40.10">
    <property type="entry name" value="Tetratricopeptide repeat domain"/>
    <property type="match status" value="1"/>
</dbReference>
<accession>T0IUQ5</accession>
<evidence type="ECO:0000313" key="2">
    <source>
        <dbReference type="EMBL" id="EQB13389.1"/>
    </source>
</evidence>
<dbReference type="InterPro" id="IPR036680">
    <property type="entry name" value="SPOR-like_sf"/>
</dbReference>
<dbReference type="AlphaFoldDB" id="T0IUQ5"/>
<dbReference type="PROSITE" id="PS51257">
    <property type="entry name" value="PROKAR_LIPOPROTEIN"/>
    <property type="match status" value="1"/>
</dbReference>
<reference evidence="2 3" key="1">
    <citation type="journal article" date="2013" name="Genome Announc.">
        <title>Draft Genome Sequence of Sphingobium lactosutens Strain DS20T, Isolated from a Hexachlorocyclohexane Dumpsite.</title>
        <authorList>
            <person name="Kumar R."/>
            <person name="Dwivedi V."/>
            <person name="Negi V."/>
            <person name="Khurana J.P."/>
            <person name="Lal R."/>
        </authorList>
    </citation>
    <scope>NUCLEOTIDE SEQUENCE [LARGE SCALE GENOMIC DNA]</scope>
    <source>
        <strain evidence="2 3">DS20</strain>
    </source>
</reference>
<dbReference type="EMBL" id="ATDP01000097">
    <property type="protein sequence ID" value="EQB13389.1"/>
    <property type="molecule type" value="Genomic_DNA"/>
</dbReference>
<dbReference type="PROSITE" id="PS51724">
    <property type="entry name" value="SPOR"/>
    <property type="match status" value="1"/>
</dbReference>
<evidence type="ECO:0000259" key="1">
    <source>
        <dbReference type="PROSITE" id="PS51724"/>
    </source>
</evidence>
<feature type="domain" description="SPOR" evidence="1">
    <location>
        <begin position="351"/>
        <end position="434"/>
    </location>
</feature>
<gene>
    <name evidence="2" type="ORF">RLDS_16785</name>
</gene>
<sequence length="455" mass="47222">MDKMMKRTTFGKAAISSLIVATTMVGCTGAAFHPRVSISQPKGDAAKLAAKATRALDDRDAGNAVKAAEAAVQLAPQNGDYRQLLGRAYVLAGRFASAETALSDALALGSSDARTIVSLALVQVAQGRADAARSLLAGHADTIPASDYGLAMAMAGDADGGVRILSQAIHDPSATARTRQNLAYAYALAGRWKDARLVVDMDLDPADANKRVTEWAQLAAPALAPQRVAALMGVTMDQADAGQPAMLALAPVAPAGPAADPVALAAAAPEAVVQPVPEVAPVAFADAAPETQPVPKPIVAAAPIKRVAARDFIVEDRTTAPAKAKTVVAAQQAVARQPAPRVQKAAFIKPVSNASNWVVQLGAYDSAAIAREKWTAMAGRNSALSAFPVLTSQAKVGGRLYHRLAVSGFANRDDAMTACRMIRSQRGQCFVRETAPGATPQRWAVSSRGRQFAAR</sequence>
<protein>
    <submittedName>
        <fullName evidence="2">Flp pilus assembly protein TadD</fullName>
    </submittedName>
</protein>
<dbReference type="Pfam" id="PF14559">
    <property type="entry name" value="TPR_19"/>
    <property type="match status" value="1"/>
</dbReference>
<dbReference type="eggNOG" id="COG0457">
    <property type="taxonomic scope" value="Bacteria"/>
</dbReference>
<dbReference type="GO" id="GO:0042834">
    <property type="term" value="F:peptidoglycan binding"/>
    <property type="evidence" value="ECO:0007669"/>
    <property type="project" value="InterPro"/>
</dbReference>
<dbReference type="Gene3D" id="3.30.70.1070">
    <property type="entry name" value="Sporulation related repeat"/>
    <property type="match status" value="1"/>
</dbReference>
<comment type="caution">
    <text evidence="2">The sequence shown here is derived from an EMBL/GenBank/DDBJ whole genome shotgun (WGS) entry which is preliminary data.</text>
</comment>
<dbReference type="Pfam" id="PF05036">
    <property type="entry name" value="SPOR"/>
    <property type="match status" value="1"/>
</dbReference>
<dbReference type="InterPro" id="IPR011990">
    <property type="entry name" value="TPR-like_helical_dom_sf"/>
</dbReference>
<dbReference type="eggNOG" id="COG3087">
    <property type="taxonomic scope" value="Bacteria"/>
</dbReference>
<dbReference type="Proteomes" id="UP000015531">
    <property type="component" value="Unassembled WGS sequence"/>
</dbReference>
<name>T0IUQ5_9SPHN</name>
<proteinExistence type="predicted"/>
<dbReference type="PATRIC" id="fig|1331060.3.peg.3225"/>
<evidence type="ECO:0000313" key="3">
    <source>
        <dbReference type="Proteomes" id="UP000015531"/>
    </source>
</evidence>
<keyword evidence="3" id="KW-1185">Reference proteome</keyword>